<gene>
    <name evidence="2" type="ORF">DPMN_078682</name>
</gene>
<keyword evidence="3" id="KW-1185">Reference proteome</keyword>
<dbReference type="AlphaFoldDB" id="A0A9D3YMP9"/>
<reference evidence="2" key="1">
    <citation type="journal article" date="2019" name="bioRxiv">
        <title>The Genome of the Zebra Mussel, Dreissena polymorpha: A Resource for Invasive Species Research.</title>
        <authorList>
            <person name="McCartney M.A."/>
            <person name="Auch B."/>
            <person name="Kono T."/>
            <person name="Mallez S."/>
            <person name="Zhang Y."/>
            <person name="Obille A."/>
            <person name="Becker A."/>
            <person name="Abrahante J.E."/>
            <person name="Garbe J."/>
            <person name="Badalamenti J.P."/>
            <person name="Herman A."/>
            <person name="Mangelson H."/>
            <person name="Liachko I."/>
            <person name="Sullivan S."/>
            <person name="Sone E.D."/>
            <person name="Koren S."/>
            <person name="Silverstein K.A.T."/>
            <person name="Beckman K.B."/>
            <person name="Gohl D.M."/>
        </authorList>
    </citation>
    <scope>NUCLEOTIDE SEQUENCE</scope>
    <source>
        <strain evidence="2">Duluth1</strain>
        <tissue evidence="2">Whole animal</tissue>
    </source>
</reference>
<reference evidence="2" key="2">
    <citation type="submission" date="2020-11" db="EMBL/GenBank/DDBJ databases">
        <authorList>
            <person name="McCartney M.A."/>
            <person name="Auch B."/>
            <person name="Kono T."/>
            <person name="Mallez S."/>
            <person name="Becker A."/>
            <person name="Gohl D.M."/>
            <person name="Silverstein K.A.T."/>
            <person name="Koren S."/>
            <person name="Bechman K.B."/>
            <person name="Herman A."/>
            <person name="Abrahante J.E."/>
            <person name="Garbe J."/>
        </authorList>
    </citation>
    <scope>NUCLEOTIDE SEQUENCE</scope>
    <source>
        <strain evidence="2">Duluth1</strain>
        <tissue evidence="2">Whole animal</tissue>
    </source>
</reference>
<name>A0A9D3YMP9_DREPO</name>
<organism evidence="2 3">
    <name type="scientific">Dreissena polymorpha</name>
    <name type="common">Zebra mussel</name>
    <name type="synonym">Mytilus polymorpha</name>
    <dbReference type="NCBI Taxonomy" id="45954"/>
    <lineage>
        <taxon>Eukaryota</taxon>
        <taxon>Metazoa</taxon>
        <taxon>Spiralia</taxon>
        <taxon>Lophotrochozoa</taxon>
        <taxon>Mollusca</taxon>
        <taxon>Bivalvia</taxon>
        <taxon>Autobranchia</taxon>
        <taxon>Heteroconchia</taxon>
        <taxon>Euheterodonta</taxon>
        <taxon>Imparidentia</taxon>
        <taxon>Neoheterodontei</taxon>
        <taxon>Myida</taxon>
        <taxon>Dreissenoidea</taxon>
        <taxon>Dreissenidae</taxon>
        <taxon>Dreissena</taxon>
    </lineage>
</organism>
<accession>A0A9D3YMP9</accession>
<dbReference type="EMBL" id="JAIWYP010000015">
    <property type="protein sequence ID" value="KAH3703642.1"/>
    <property type="molecule type" value="Genomic_DNA"/>
</dbReference>
<dbReference type="Proteomes" id="UP000828390">
    <property type="component" value="Unassembled WGS sequence"/>
</dbReference>
<sequence>MVTSLVLFLAGVSTTVQGVSTTVQGVSTTVQGVSTTVQGVSTTVQAGEMSDDEILLHTQDMEKR</sequence>
<comment type="caution">
    <text evidence="2">The sequence shown here is derived from an EMBL/GenBank/DDBJ whole genome shotgun (WGS) entry which is preliminary data.</text>
</comment>
<feature type="signal peptide" evidence="1">
    <location>
        <begin position="1"/>
        <end position="18"/>
    </location>
</feature>
<keyword evidence="1" id="KW-0732">Signal</keyword>
<feature type="chain" id="PRO_5038570909" evidence="1">
    <location>
        <begin position="19"/>
        <end position="64"/>
    </location>
</feature>
<evidence type="ECO:0000313" key="3">
    <source>
        <dbReference type="Proteomes" id="UP000828390"/>
    </source>
</evidence>
<evidence type="ECO:0000313" key="2">
    <source>
        <dbReference type="EMBL" id="KAH3703642.1"/>
    </source>
</evidence>
<evidence type="ECO:0000256" key="1">
    <source>
        <dbReference type="SAM" id="SignalP"/>
    </source>
</evidence>
<proteinExistence type="predicted"/>
<protein>
    <submittedName>
        <fullName evidence="2">Uncharacterized protein</fullName>
    </submittedName>
</protein>